<dbReference type="Gene3D" id="1.20.5.340">
    <property type="match status" value="1"/>
</dbReference>
<sequence>MAEDLPTSSDGIEAKLSGKVGEEDERQSLMDLPTNEGKKEDEEESTLDGEFIKVEKELLIDIEESSNPHSPMVDMEETPGIVSHESGNPEATVNFMKMKEKIKELELQLEIVHGELKSSEAEKDLLKTEFDLANNKLEEMNKHCKELELGQELMKNHILEAEHGYNLQLESLQKSTDLKDKELANARESFIGLSMDLDSSKKRIMILEEELLSSVSELHKLEELNKHRTSEAELGSRKVLELEKALELAHVNAKDMEDQISNLQKELKEFDGQIEEKQQIEEALQRTLLELPISEENLEISKSPAAELEQKIASKDAFIAKLTEELNHHKVSQEKLEEHVAELENMLSASKEDMKSKLLDLEKLGIKLQEQIKDKEAVEACFKNQELQISSLRNDLSDLNREKVMLESTVTNLNAKLLENEELRSQLEAKIILADQDFQRTDSLLSQALSYKEELQKKLELLEKFHQESKIATETSSSRNLELEGLVQASVAAEESSRAQVKESEIRFTFMEKRNMELEQQINLAEIKCLDAENEINELNEKITELTSSLKALDEENALLRRRFKNYEDRIDQLESSLNNSSSRNSELEKELNDLLKTCVEHEEQATATHHHTLELEDLIQSSHSRADDAEKRVKELELLLENANYRTQELEQLLNTTEAKHRDAESKLQQYSSKVSELAAEIESCQERSVTLEAMLLVANEKERELTDTLNAATEERKIFENLSNSQETKIQEFENQIQDLKNELKYLRDKKESDEEELEASSVREKELVEKIRYSGEQLEHHKKAVEEITARHFELSSLHESLVKDSEVKILEAMTSLKYKESEANEVLEKLKSLEKELEFYKTQSLEATENATLLEAELRANAMKQVSLENNVEELKQKVFEATRIGEQTVAENEVLATSNSNLRKELETHQHKVNELNDLLKSIHDEKEANAKEKKAQLHEAIEKHKQRDFEARQLHEELLALETRLRSYEEQANESNVVAATQNSKLEETLIKLQDSEGLVEQLKDEYNHLKSKNEALARHNLSLSEELTANETKTNQLQVAFDAAVTEKEDILMQLHSSKKEIMDLMQLHNSDREKLRSQITSAMEDKNLHLEMYQKAKGELEAAVVQMEGRISEQKERELSLSYIVESLKAEVSEKSLFQAQISELEQKLRYANEQLEIQRKAVEEVTTRNLELNSLNEYLVKDSELKLQEAAASYKQKEFEVIELLEKLKSLEEQLTCYKEQALEATENVALIEEELAANATKVVFLENNVQELKQKVLDANLKCKQTLSENDLLEASNSKLRKELETHQHKINEHNELLKSIHSEKEATVEKLASHANTIAMLTEEHSRALDLQSTTESRLRENEAQLHEAMEKHKQRDSEARELHEKLLALEAQLRDNEKQANDSAVVSAIHKDNLEEAFLKIQDLEGLVEQLESKLDQCKTENNILVSHNLSLSEDLTTYDIKMNELQVAFDAVFTETEKISMQLHCCKQEMKEHMQILLSDKEKLQSQIASIMEERNMHNEMYLKEKNVYEGTIVQLEEKLREEEGRKLSLESIMGSLHAMLSEKSLVIAEMEQKLRYAEEQLEHQRKAMEEITRRHMDLNSLNESLAKDSELKLQEAAASFKQKELECTELLEKLNVLQEQLALYKEQAAEATENVALLKMELELNVMRVVLLENNVDDLEQKVSEANLRGEQTLAENDLLATLNSKLKEELEVYECKVNELNELLKSLHAEKEATEEQLASHAITIEKLTDEHSRGLEIQSTTEFRLKENEAQLHETIEKLKLRDLEAKQVNKKLLALESQMGIYEKQAIESADVAVTHKGKLEDALSRIQDLEGLVEQLKAESGQLQIESDSLTRHNGSLFEEIAAYETKVNNLQSAFEAAVTEKEDISMQLLCSKKEIEDLMQLLDSDKEKFQLQITSVMEEKNILNEMYQNARKELDATMVQLEEKLNEQKENELSVSSLVENLKAELSMKSAMQAELEQNLRFSGEQLEDLKKAMEDLNARNMELNSLYEYLVKDSESKLKEASESFKQKESEATELHERLNSLEKQVTFYKEQALEAKGNVSSLEAELAENAMKVNSLENNVEELKHKVSDTDLKAEQTLAENEMLATLNSNLYGELEVHRHKVNDLNELLQSIHVEKEATVEQLTSHANTIANLTEEYTRGLELYSTTESLSKENEAKLHGAIEELKERDLEARELHEKLLTLESQLRTYEKQASESAVEAATEKRKLEVADSKIQDLEGLMEILENESLQFKTESEGLTRHNLSLSEKLLTYETKLNELQVAFDAAVKEKVDISMQFYSSKKEMEDLIELLTSDKEELQFQVTSVMEENIMLNEMYQNTRKELETTTAHLENKLKEQKTWELSLNSLVENLKAELSEKSLLQEELGQKLRYGEEQLENQTKAVAEFTSRNLELNSLNESLIRDSELKLQGSAAGFKQKESENTELIEKFNYLEEQLRFYKEQVQEATENVALLEAELASNSMKVISLENNVMELKQKVSQSNFRLEQTLAENEILATSNSKLIVELEVYQDKVNQLNELFKSIHAEKEATIEQLTSDVAKLTDEHSRGLELHSITKSRLKENEAQLYEAIEKHNQRDLEFRELHEKLLALETQLSTYEKQAIESVVFTANLMGKLKEALLKIQDLEVLLEEFKTKSDQFKTENESLIRHNVNLSEELIAYETKINNLQIAFDAALVEKEDMSMQFCSSKKDMEDLIQLLKSDIEKLQSQVTSVMYENHKARNEFEATIVQLEEKLGEQKAKEFSLGSLVESLKAELSEKSIMHKELAQKLRYAQEQAEHHRNSVSEFTTRSMELSSLNESLIKDSELKLKEASDRFEQKESEAKELREKLNSLEEELMSYKEQALEATENVSFLEAELATNAMKIVSLEKNIEELKQKVSEANLISEQTLAESESLATSNSKLNEELEVHQHKVNELNEFLKSIHAEKEAAVHELNTQANTLAKLTEEHTRHLELHSTTESLLRKNEAQLQEANEKLKQRDLEARELHEKLLTLQNQLREYEKQASESAIATATEKGKLDEAVIKIEYLEGFVEQLKTECHQLKIDNAGLTTNNLSLSEELVTYDTKTNELQLALNAAVMVKDDIFMQFCSSRKEMEDLIQLLKSDKEKLQLQVTSVMEENLLLSERYEKARKELESTIVQLEEKLGECKARECSLDSLVESLQAELTEKSLMHEKLTEKFKYAQEQVEHHKNSALEFTARNLELDSLNESLIKDSELKLLEAAKSFKQKEYEAIELIEKINSLDEQLTFYKEKALDATQNVALLEADLAVNGEKVVSLENNVEELKQEVSRANLKAEQTFSENELLATSNSKLNEDLEAHKHKVNELNELLKSIHAEKETTVEQLTSHANTIAMLTNEHSRSLELHSTTESLLKENEAQLQEATEKLKQRDLEARELNENLFTLEIQLREYEKQASEFAVAAATDKGKLEEAVIKIEYLEGLVEQLKTERHQLRVDSEGLTRHNLSLSEELVTYKTKTNELQVALDSAVTEKDDICMQFCSSKKEMEDLIQLLKSDKEELSSQVTSVMEGNIMLNERYEKAREELEATIIQLEEELSVRKAREFSLDSLVESLKVELSEKSIMHEELAQKLRYSQEQAEHHRNSVSEFTTRNMELSSINESLIKDSELKLKEASDGFEQKESEAKELREKLNSLEEELMFYKQQALEATENVSSLEAELATNAMKIVSLEKNIEELKQKVSESNLISEQTLAENESLATSNSKLNEELEVHQHKVNELNEFLKSIHAEKEAAVHELNTQANTLAKLTEEHTRRLELHSTTETLLKENEAQLCDAIEKLKQRDEEATELNEKVLALETQLREYEKQVSESAVVAATEKRKLEDAIIKIQDLEGLVQHLNAECQEFKNENEGLTRHNLSLSEELVTSETKANELQVAFDAVVTEKDDIFMKFCSLKKETEDLIQLLKSDKEELLSQVTSIMEENILLNERYEMTRKELESTIVQLEEKLSEHKARESSLDSLVERLQAELTEKSIMHEELAQKLQSAEEQVQHHINSASEFSARNLELCSLNESLIKDSELKLQEASENFKLKELEVIELLKKVNSLQEELAFYKGQALEATENIAILEKELAANATRVVSLENNAEELKEKLSEANLKGEETLAENEFLASSILKLNEDLEAYHHKVNELNELLKSIHAEKEATVKKLASHANTITKLTEEHSRVMALHYATESSLKQNEAQLQQAIDKLKQRDSEASELRENLLALESQLRSYELRAIESVVISETQKGKLEEAVSKIQDLEGVVEQLKTSYDQVKTENESLTRDILILSEELVTYETKINELQVSFDTAVTDKEDMSLQFHSSKKEMEDLMQLLKSEKEKLQSEVASIMEENIMLNQIYQTARKELEATIVQLEVNISEQKMREFSLTSVVESLKKELNEEYLLQEELGQELRDAEEQLDHLRKSLAEVTAKNLELSLLNESLINDSKLKLQDAATNFKQKEFEVKELLEKLKSLEEPLTIYREQAVEASERVILLEAELGANAMKLVTVENIVEELKQKNLDTNLRCKNSLAENEVLAASNSKLKEELVAHQHKINELDELIKSIHDEKEAAVEQLASHTGTIAKLTDQQSRGLELHFATESLLKENEAQLHEAIKQHNQKDLETKELQQKLISLETKLITYQELASESALVAATRKGKLEEAVLRIQDLEGLVNQLQSMLDKLKTENEGLTRHNISLSEELKTYETKMNELQVSFDKAITDKADISMQLHSSNKEMEDILQLLNSDNEKLRSQITSSMEEYIMVNEMFQKARKELEETIVQLEEKLSEQKAREFSLNSLVENLKAELSEKSLMQAQILELKQKILLAEENYTKEIESLILAAAEKDAILSANLTEHTILIQERDALDQQLKEVLKELDSAQRTIMKQKKVDSTKEFERQVSMDLSLDALEAKNQSTILLEKQVVELKKNLLEAKIQYKEKIVKEGKKIRLLNAELKELRLKLSKATEMEMKIIKLENALQLAYAASAQVVKHDTSSSEVKVEMELKSRDIGFDVSALLERKLKNRSNKMHQDIVGTQESQNVHADLEPSLAMAFKFIWGVALVSIVMGILLGKRY</sequence>
<proteinExistence type="predicted"/>
<feature type="coiled-coil region" evidence="1">
    <location>
        <begin position="3255"/>
        <end position="3359"/>
    </location>
</feature>
<feature type="coiled-coil region" evidence="1">
    <location>
        <begin position="2302"/>
        <end position="2389"/>
    </location>
</feature>
<feature type="region of interest" description="Disordered" evidence="2">
    <location>
        <begin position="1"/>
        <end position="49"/>
    </location>
</feature>
<feature type="coiled-coil region" evidence="1">
    <location>
        <begin position="3645"/>
        <end position="3791"/>
    </location>
</feature>
<feature type="coiled-coil region" evidence="1">
    <location>
        <begin position="3388"/>
        <end position="3478"/>
    </location>
</feature>
<feature type="coiled-coil region" evidence="1">
    <location>
        <begin position="2823"/>
        <end position="3074"/>
    </location>
</feature>
<keyword evidence="3" id="KW-1133">Transmembrane helix</keyword>
<dbReference type="PANTHER" id="PTHR43049">
    <property type="entry name" value="EARLY ENDOSOME ANTIGEN"/>
    <property type="match status" value="1"/>
</dbReference>
<dbReference type="EMBL" id="CP136895">
    <property type="protein sequence ID" value="WOL12269.1"/>
    <property type="molecule type" value="Genomic_DNA"/>
</dbReference>
<keyword evidence="3" id="KW-0472">Membrane</keyword>
<feature type="coiled-coil region" evidence="1">
    <location>
        <begin position="95"/>
        <end position="143"/>
    </location>
</feature>
<feature type="coiled-coil region" evidence="1">
    <location>
        <begin position="1480"/>
        <end position="1746"/>
    </location>
</feature>
<gene>
    <name evidence="4" type="ORF">Cni_G21035</name>
</gene>
<feature type="coiled-coil region" evidence="1">
    <location>
        <begin position="4649"/>
        <end position="4855"/>
    </location>
</feature>
<feature type="coiled-coil region" evidence="1">
    <location>
        <begin position="2193"/>
        <end position="2255"/>
    </location>
</feature>
<dbReference type="Gene3D" id="6.10.250.1530">
    <property type="match status" value="3"/>
</dbReference>
<feature type="coiled-coil region" evidence="1">
    <location>
        <begin position="1098"/>
        <end position="1170"/>
    </location>
</feature>
<feature type="coiled-coil region" evidence="1">
    <location>
        <begin position="1782"/>
        <end position="2094"/>
    </location>
</feature>
<dbReference type="Gene3D" id="1.20.5.1700">
    <property type="match status" value="1"/>
</dbReference>
<organism evidence="4 5">
    <name type="scientific">Canna indica</name>
    <name type="common">Indian-shot</name>
    <dbReference type="NCBI Taxonomy" id="4628"/>
    <lineage>
        <taxon>Eukaryota</taxon>
        <taxon>Viridiplantae</taxon>
        <taxon>Streptophyta</taxon>
        <taxon>Embryophyta</taxon>
        <taxon>Tracheophyta</taxon>
        <taxon>Spermatophyta</taxon>
        <taxon>Magnoliopsida</taxon>
        <taxon>Liliopsida</taxon>
        <taxon>Zingiberales</taxon>
        <taxon>Cannaceae</taxon>
        <taxon>Canna</taxon>
    </lineage>
</organism>
<protein>
    <submittedName>
        <fullName evidence="4">Golgin subfamily B member 1-like isoform X2</fullName>
    </submittedName>
</protein>
<keyword evidence="5" id="KW-1185">Reference proteome</keyword>
<dbReference type="Proteomes" id="UP001327560">
    <property type="component" value="Chromosome 6"/>
</dbReference>
<accession>A0AAQ3QIA5</accession>
<feature type="coiled-coil region" evidence="1">
    <location>
        <begin position="2436"/>
        <end position="2484"/>
    </location>
</feature>
<feature type="coiled-coil region" evidence="1">
    <location>
        <begin position="1347"/>
        <end position="1440"/>
    </location>
</feature>
<feature type="coiled-coil region" evidence="1">
    <location>
        <begin position="4888"/>
        <end position="4915"/>
    </location>
</feature>
<dbReference type="PANTHER" id="PTHR43049:SF1">
    <property type="entry name" value="EARLY ENDOSOME ANTIGEN"/>
    <property type="match status" value="1"/>
</dbReference>
<feature type="coiled-coil region" evidence="1">
    <location>
        <begin position="3820"/>
        <end position="3903"/>
    </location>
</feature>
<feature type="coiled-coil region" evidence="1">
    <location>
        <begin position="4966"/>
        <end position="4993"/>
    </location>
</feature>
<feature type="coiled-coil region" evidence="1">
    <location>
        <begin position="4214"/>
        <end position="4314"/>
    </location>
</feature>
<dbReference type="SUPFAM" id="SSF57997">
    <property type="entry name" value="Tropomyosin"/>
    <property type="match status" value="2"/>
</dbReference>
<feature type="coiled-coil region" evidence="1">
    <location>
        <begin position="4565"/>
        <end position="4599"/>
    </location>
</feature>
<feature type="coiled-coil region" evidence="1">
    <location>
        <begin position="4343"/>
        <end position="4494"/>
    </location>
</feature>
<feature type="transmembrane region" description="Helical" evidence="3">
    <location>
        <begin position="5075"/>
        <end position="5096"/>
    </location>
</feature>
<feature type="coiled-coil region" evidence="1">
    <location>
        <begin position="204"/>
        <end position="353"/>
    </location>
</feature>
<feature type="coiled-coil region" evidence="1">
    <location>
        <begin position="3114"/>
        <end position="3201"/>
    </location>
</feature>
<feature type="coiled-coil region" evidence="1">
    <location>
        <begin position="3936"/>
        <end position="4181"/>
    </location>
</feature>
<feature type="coiled-coil region" evidence="1">
    <location>
        <begin position="2520"/>
        <end position="2790"/>
    </location>
</feature>
<reference evidence="4 5" key="1">
    <citation type="submission" date="2023-10" db="EMBL/GenBank/DDBJ databases">
        <title>Chromosome-scale genome assembly provides insights into flower coloration mechanisms of Canna indica.</title>
        <authorList>
            <person name="Li C."/>
        </authorList>
    </citation>
    <scope>NUCLEOTIDE SEQUENCE [LARGE SCALE GENOMIC DNA]</scope>
    <source>
        <tissue evidence="4">Flower</tissue>
    </source>
</reference>
<evidence type="ECO:0000313" key="5">
    <source>
        <dbReference type="Proteomes" id="UP001327560"/>
    </source>
</evidence>
<name>A0AAQ3QIA5_9LILI</name>
<keyword evidence="1" id="KW-0175">Coiled coil</keyword>
<keyword evidence="3" id="KW-0812">Transmembrane</keyword>
<feature type="coiled-coil region" evidence="1">
    <location>
        <begin position="501"/>
        <end position="759"/>
    </location>
</feature>
<feature type="compositionally biased region" description="Polar residues" evidence="2">
    <location>
        <begin position="1"/>
        <end position="10"/>
    </location>
</feature>
<evidence type="ECO:0000313" key="4">
    <source>
        <dbReference type="EMBL" id="WOL12269.1"/>
    </source>
</evidence>
<evidence type="ECO:0000256" key="2">
    <source>
        <dbReference type="SAM" id="MobiDB-lite"/>
    </source>
</evidence>
<feature type="coiled-coil region" evidence="1">
    <location>
        <begin position="1203"/>
        <end position="1307"/>
    </location>
</feature>
<feature type="coiled-coil region" evidence="1">
    <location>
        <begin position="382"/>
        <end position="430"/>
    </location>
</feature>
<evidence type="ECO:0000256" key="1">
    <source>
        <dbReference type="SAM" id="Coils"/>
    </source>
</evidence>
<evidence type="ECO:0000256" key="3">
    <source>
        <dbReference type="SAM" id="Phobius"/>
    </source>
</evidence>
<feature type="coiled-coil region" evidence="1">
    <location>
        <begin position="820"/>
        <end position="1026"/>
    </location>
</feature>
<feature type="coiled-coil region" evidence="1">
    <location>
        <begin position="3525"/>
        <end position="3584"/>
    </location>
</feature>